<organism evidence="2 3">
    <name type="scientific">Neonectria punicea</name>
    <dbReference type="NCBI Taxonomy" id="979145"/>
    <lineage>
        <taxon>Eukaryota</taxon>
        <taxon>Fungi</taxon>
        <taxon>Dikarya</taxon>
        <taxon>Ascomycota</taxon>
        <taxon>Pezizomycotina</taxon>
        <taxon>Sordariomycetes</taxon>
        <taxon>Hypocreomycetidae</taxon>
        <taxon>Hypocreales</taxon>
        <taxon>Nectriaceae</taxon>
        <taxon>Neonectria</taxon>
    </lineage>
</organism>
<proteinExistence type="predicted"/>
<feature type="region of interest" description="Disordered" evidence="1">
    <location>
        <begin position="87"/>
        <end position="235"/>
    </location>
</feature>
<accession>A0ABR1H9U3</accession>
<gene>
    <name evidence="2" type="ORF">QQX98_004453</name>
</gene>
<protein>
    <recommendedName>
        <fullName evidence="4">Primase C-terminal 2 domain-containing protein</fullName>
    </recommendedName>
</protein>
<feature type="compositionally biased region" description="Polar residues" evidence="1">
    <location>
        <begin position="155"/>
        <end position="167"/>
    </location>
</feature>
<comment type="caution">
    <text evidence="2">The sequence shown here is derived from an EMBL/GenBank/DDBJ whole genome shotgun (WGS) entry which is preliminary data.</text>
</comment>
<feature type="compositionally biased region" description="Basic and acidic residues" evidence="1">
    <location>
        <begin position="110"/>
        <end position="137"/>
    </location>
</feature>
<feature type="compositionally biased region" description="Basic and acidic residues" evidence="1">
    <location>
        <begin position="186"/>
        <end position="198"/>
    </location>
</feature>
<keyword evidence="3" id="KW-1185">Reference proteome</keyword>
<sequence length="235" mass="25989">MAAKPSQNPHGSNYNYFSRALNRACRAEDFVNEGPNSWLLAGALMSCDEYKEDGLSKIWKDWAKKHPDEATIIRRGVAHFCLEDGGTLKPDLPPSTKTATKKLVISKPGPKNEAKGKPVERGSDITKETSTRKRQASECEPTSAMKRQKCEPKQESTVTNIPDTVETQAEELEETGGQEVVPEPTETEKDDEKCHPESTEESMEDSSIQATANRDEPTQGFWGNLSSFWGAVRGS</sequence>
<reference evidence="2 3" key="1">
    <citation type="journal article" date="2025" name="Microbiol. Resour. Announc.">
        <title>Draft genome sequences for Neonectria magnoliae and Neonectria punicea, canker pathogens of Liriodendron tulipifera and Acer saccharum in West Virginia.</title>
        <authorList>
            <person name="Petronek H.M."/>
            <person name="Kasson M.T."/>
            <person name="Metheny A.M."/>
            <person name="Stauder C.M."/>
            <person name="Lovett B."/>
            <person name="Lynch S.C."/>
            <person name="Garnas J.R."/>
            <person name="Kasson L.R."/>
            <person name="Stajich J.E."/>
        </authorList>
    </citation>
    <scope>NUCLEOTIDE SEQUENCE [LARGE SCALE GENOMIC DNA]</scope>
    <source>
        <strain evidence="2 3">NRRL 64653</strain>
    </source>
</reference>
<dbReference type="EMBL" id="JAZAVJ010000055">
    <property type="protein sequence ID" value="KAK7417632.1"/>
    <property type="molecule type" value="Genomic_DNA"/>
</dbReference>
<evidence type="ECO:0000256" key="1">
    <source>
        <dbReference type="SAM" id="MobiDB-lite"/>
    </source>
</evidence>
<evidence type="ECO:0008006" key="4">
    <source>
        <dbReference type="Google" id="ProtNLM"/>
    </source>
</evidence>
<name>A0ABR1H9U3_9HYPO</name>
<evidence type="ECO:0000313" key="2">
    <source>
        <dbReference type="EMBL" id="KAK7417632.1"/>
    </source>
</evidence>
<evidence type="ECO:0000313" key="3">
    <source>
        <dbReference type="Proteomes" id="UP001498476"/>
    </source>
</evidence>
<dbReference type="Proteomes" id="UP001498476">
    <property type="component" value="Unassembled WGS sequence"/>
</dbReference>